<dbReference type="EMBL" id="VJNB01000001">
    <property type="protein sequence ID" value="TSE21390.1"/>
    <property type="molecule type" value="Genomic_DNA"/>
</dbReference>
<organism evidence="1 2">
    <name type="scientific">Tepidimonas alkaliphilus</name>
    <dbReference type="NCBI Taxonomy" id="2588942"/>
    <lineage>
        <taxon>Bacteria</taxon>
        <taxon>Pseudomonadati</taxon>
        <taxon>Pseudomonadota</taxon>
        <taxon>Betaproteobacteria</taxon>
        <taxon>Burkholderiales</taxon>
        <taxon>Tepidimonas</taxon>
    </lineage>
</organism>
<dbReference type="Proteomes" id="UP000315736">
    <property type="component" value="Unassembled WGS sequence"/>
</dbReference>
<dbReference type="OrthoDB" id="5297329at2"/>
<name>A0A554WCS5_9BURK</name>
<protein>
    <submittedName>
        <fullName evidence="1">Uncharacterized protein</fullName>
    </submittedName>
</protein>
<comment type="caution">
    <text evidence="1">The sequence shown here is derived from an EMBL/GenBank/DDBJ whole genome shotgun (WGS) entry which is preliminary data.</text>
</comment>
<evidence type="ECO:0000313" key="2">
    <source>
        <dbReference type="Proteomes" id="UP000315736"/>
    </source>
</evidence>
<dbReference type="InterPro" id="IPR018490">
    <property type="entry name" value="cNMP-bd_dom_sf"/>
</dbReference>
<gene>
    <name evidence="1" type="ORF">Talka_00057</name>
</gene>
<reference evidence="1 2" key="1">
    <citation type="submission" date="2019-07" db="EMBL/GenBank/DDBJ databases">
        <title>Tepidimonas alkaliphilus YIM 72238 draft genome.</title>
        <authorList>
            <person name="Da Costa M.S."/>
            <person name="Froufe H.J.C."/>
            <person name="Egas C."/>
            <person name="Albuquerque L."/>
        </authorList>
    </citation>
    <scope>NUCLEOTIDE SEQUENCE [LARGE SCALE GENOMIC DNA]</scope>
    <source>
        <strain evidence="1 2">YIM 72238</strain>
    </source>
</reference>
<keyword evidence="2" id="KW-1185">Reference proteome</keyword>
<dbReference type="SUPFAM" id="SSF51206">
    <property type="entry name" value="cAMP-binding domain-like"/>
    <property type="match status" value="1"/>
</dbReference>
<dbReference type="AlphaFoldDB" id="A0A554WCS5"/>
<proteinExistence type="predicted"/>
<evidence type="ECO:0000313" key="1">
    <source>
        <dbReference type="EMBL" id="TSE21390.1"/>
    </source>
</evidence>
<accession>A0A554WCS5</accession>
<sequence length="197" mass="21112">MSTSDLQSRPLAPPSVVALAPQQIVFDVGGRDGPWRVVRGLLRLDRVGRDGPLLVMLAEPGDWLGIDALAGQPHGWRATAITPVVLQGPWLAADETQRAAWLIEALLQQPERAHAMALLRTGSVRQRLATLLKCLERPDVLGDGRGLAGLRGRLPPLRVLAELVDAKHETVCRALGELLPRPRSAAAAPWSASLPAG</sequence>
<dbReference type="RefSeq" id="WP_143889038.1">
    <property type="nucleotide sequence ID" value="NZ_VJNB01000001.1"/>
</dbReference>